<name>A0A232FA18_9HYME</name>
<dbReference type="Proteomes" id="UP000215335">
    <property type="component" value="Unassembled WGS sequence"/>
</dbReference>
<dbReference type="EMBL" id="NNAY01000626">
    <property type="protein sequence ID" value="OXU27320.1"/>
    <property type="molecule type" value="Genomic_DNA"/>
</dbReference>
<dbReference type="SUPFAM" id="SSF57196">
    <property type="entry name" value="EGF/Laminin"/>
    <property type="match status" value="1"/>
</dbReference>
<sequence>MIAANVPRTDVLFEYEFSNMSKVVFVFCALAVAGFAEAKSIQDASQAHQLVLLSGESGKLWRVTLDAGFESVLEEKQLPINANSSDAIVDFDLDPKGDRLLAIDEHSRINSSRLHDANPNDKPKNFSSSGSFQYHPTGRDARIAYDWLAGNVYAIDSQSQVVDVIGLRHQPHRHMIETVLFERKDPVMEERIVREKPRRLALDPSAGVMFVLTDIRGSIKNIYRSNMDGTGKRLLVSDVGAKDELMDIDRQNKRIYWVDNKAGWIRSVDYEGADLVSVLKIENRPLALAVHDGRLFWSTNSDGANGITSINLCLPKPEGGCPNHRHLQLRNHYELPHFIKLVESTDRSVQPEIDESNPCGLDNGGCQHLCLLSSATERSCACAVDWKADGDDPLKCQPIAENDRPKRQMDMYHQQPTLRPDPQLPQQPAHIPIYIFYPGK</sequence>
<dbReference type="Gene3D" id="2.120.10.30">
    <property type="entry name" value="TolB, C-terminal domain"/>
    <property type="match status" value="1"/>
</dbReference>
<organism evidence="4 5">
    <name type="scientific">Trichomalopsis sarcophagae</name>
    <dbReference type="NCBI Taxonomy" id="543379"/>
    <lineage>
        <taxon>Eukaryota</taxon>
        <taxon>Metazoa</taxon>
        <taxon>Ecdysozoa</taxon>
        <taxon>Arthropoda</taxon>
        <taxon>Hexapoda</taxon>
        <taxon>Insecta</taxon>
        <taxon>Pterygota</taxon>
        <taxon>Neoptera</taxon>
        <taxon>Endopterygota</taxon>
        <taxon>Hymenoptera</taxon>
        <taxon>Apocrita</taxon>
        <taxon>Proctotrupomorpha</taxon>
        <taxon>Chalcidoidea</taxon>
        <taxon>Pteromalidae</taxon>
        <taxon>Pteromalinae</taxon>
        <taxon>Trichomalopsis</taxon>
    </lineage>
</organism>
<accession>A0A232FA18</accession>
<evidence type="ECO:0000256" key="1">
    <source>
        <dbReference type="ARBA" id="ARBA00022536"/>
    </source>
</evidence>
<evidence type="ECO:0000313" key="4">
    <source>
        <dbReference type="EMBL" id="OXU27320.1"/>
    </source>
</evidence>
<evidence type="ECO:0000256" key="2">
    <source>
        <dbReference type="ARBA" id="ARBA00022737"/>
    </source>
</evidence>
<dbReference type="PANTHER" id="PTHR46513">
    <property type="entry name" value="VITELLOGENIN RECEPTOR-LIKE PROTEIN-RELATED-RELATED"/>
    <property type="match status" value="1"/>
</dbReference>
<dbReference type="SUPFAM" id="SSF63825">
    <property type="entry name" value="YWTD domain"/>
    <property type="match status" value="1"/>
</dbReference>
<dbReference type="InterPro" id="IPR050778">
    <property type="entry name" value="Cueball_EGF_LRP_Nidogen"/>
</dbReference>
<dbReference type="AlphaFoldDB" id="A0A232FA18"/>
<dbReference type="OrthoDB" id="7700030at2759"/>
<gene>
    <name evidence="4" type="ORF">TSAR_012255</name>
</gene>
<keyword evidence="1" id="KW-0245">EGF-like domain</keyword>
<feature type="compositionally biased region" description="Basic and acidic residues" evidence="3">
    <location>
        <begin position="111"/>
        <end position="124"/>
    </location>
</feature>
<dbReference type="PANTHER" id="PTHR46513:SF13">
    <property type="entry name" value="EGF-LIKE DOMAIN-CONTAINING PROTEIN"/>
    <property type="match status" value="1"/>
</dbReference>
<dbReference type="STRING" id="543379.A0A232FA18"/>
<feature type="region of interest" description="Disordered" evidence="3">
    <location>
        <begin position="111"/>
        <end position="133"/>
    </location>
</feature>
<keyword evidence="2" id="KW-0677">Repeat</keyword>
<comment type="caution">
    <text evidence="4">The sequence shown here is derived from an EMBL/GenBank/DDBJ whole genome shotgun (WGS) entry which is preliminary data.</text>
</comment>
<protein>
    <recommendedName>
        <fullName evidence="6">EGF-like domain-containing protein</fullName>
    </recommendedName>
</protein>
<reference evidence="4 5" key="1">
    <citation type="journal article" date="2017" name="Curr. Biol.">
        <title>The Evolution of Venom by Co-option of Single-Copy Genes.</title>
        <authorList>
            <person name="Martinson E.O."/>
            <person name="Mrinalini"/>
            <person name="Kelkar Y.D."/>
            <person name="Chang C.H."/>
            <person name="Werren J.H."/>
        </authorList>
    </citation>
    <scope>NUCLEOTIDE SEQUENCE [LARGE SCALE GENOMIC DNA]</scope>
    <source>
        <strain evidence="4 5">Alberta</strain>
        <tissue evidence="4">Whole body</tissue>
    </source>
</reference>
<keyword evidence="5" id="KW-1185">Reference proteome</keyword>
<evidence type="ECO:0000313" key="5">
    <source>
        <dbReference type="Proteomes" id="UP000215335"/>
    </source>
</evidence>
<dbReference type="InterPro" id="IPR011042">
    <property type="entry name" value="6-blade_b-propeller_TolB-like"/>
</dbReference>
<proteinExistence type="predicted"/>
<evidence type="ECO:0000256" key="3">
    <source>
        <dbReference type="SAM" id="MobiDB-lite"/>
    </source>
</evidence>
<evidence type="ECO:0008006" key="6">
    <source>
        <dbReference type="Google" id="ProtNLM"/>
    </source>
</evidence>